<evidence type="ECO:0000313" key="5">
    <source>
        <dbReference type="Proteomes" id="UP001265983"/>
    </source>
</evidence>
<keyword evidence="1" id="KW-0472">Membrane</keyword>
<organism evidence="3 4">
    <name type="scientific">Corynebacterium rouxii</name>
    <dbReference type="NCBI Taxonomy" id="2719119"/>
    <lineage>
        <taxon>Bacteria</taxon>
        <taxon>Bacillati</taxon>
        <taxon>Actinomycetota</taxon>
        <taxon>Actinomycetes</taxon>
        <taxon>Mycobacteriales</taxon>
        <taxon>Corynebacteriaceae</taxon>
        <taxon>Corynebacterium</taxon>
    </lineage>
</organism>
<protein>
    <submittedName>
        <fullName evidence="2">DUF3180 domain-containing protein</fullName>
    </submittedName>
</protein>
<name>A0A6I8MI81_9CORY</name>
<evidence type="ECO:0000313" key="3">
    <source>
        <dbReference type="EMBL" id="VZH86114.1"/>
    </source>
</evidence>
<dbReference type="Pfam" id="PF11377">
    <property type="entry name" value="DUF3180"/>
    <property type="match status" value="1"/>
</dbReference>
<gene>
    <name evidence="3" type="ORF">FRC0190_02050</name>
    <name evidence="2" type="ORF">P8T80_10350</name>
</gene>
<dbReference type="KEGG" id="crf:FRC0190_02050"/>
<keyword evidence="1" id="KW-0812">Transmembrane</keyword>
<reference evidence="3 4" key="1">
    <citation type="submission" date="2019-11" db="EMBL/GenBank/DDBJ databases">
        <authorList>
            <person name="Brisse S."/>
        </authorList>
    </citation>
    <scope>NUCLEOTIDE SEQUENCE [LARGE SCALE GENOMIC DNA]</scope>
    <source>
        <strain evidence="3">FRC0190</strain>
    </source>
</reference>
<feature type="transmembrane region" description="Helical" evidence="1">
    <location>
        <begin position="34"/>
        <end position="54"/>
    </location>
</feature>
<feature type="transmembrane region" description="Helical" evidence="1">
    <location>
        <begin position="7"/>
        <end position="28"/>
    </location>
</feature>
<proteinExistence type="predicted"/>
<evidence type="ECO:0000313" key="4">
    <source>
        <dbReference type="Proteomes" id="UP000423525"/>
    </source>
</evidence>
<accession>A0A6I8MI81</accession>
<keyword evidence="5" id="KW-1185">Reference proteome</keyword>
<dbReference type="EMBL" id="LR738855">
    <property type="protein sequence ID" value="VZH86114.1"/>
    <property type="molecule type" value="Genomic_DNA"/>
</dbReference>
<evidence type="ECO:0000256" key="1">
    <source>
        <dbReference type="SAM" id="Phobius"/>
    </source>
</evidence>
<dbReference type="AlphaFoldDB" id="A0A6I8MI81"/>
<dbReference type="Proteomes" id="UP001265983">
    <property type="component" value="Unassembled WGS sequence"/>
</dbReference>
<dbReference type="Proteomes" id="UP000423525">
    <property type="component" value="Chromosome"/>
</dbReference>
<sequence>MKSTNWIALIGLGVFFAAASLLLVARFYGSMSSVPISVALMLWAMTILCVLLAVRVRGRIRDEKIGQDRSQLNPVTAAEFLIVGKTSAWTGAVFGGAYTGMACYVVAKYSELTAAAQDTPVVVAAALGGVGMSAAGYWLEKCCTVPPPPQGEGVR</sequence>
<dbReference type="RefSeq" id="WP_155874095.1">
    <property type="nucleotide sequence ID" value="NZ_CP168248.1"/>
</dbReference>
<keyword evidence="1" id="KW-1133">Transmembrane helix</keyword>
<dbReference type="InterPro" id="IPR021517">
    <property type="entry name" value="DUF3180"/>
</dbReference>
<dbReference type="EMBL" id="JARUHM010000013">
    <property type="protein sequence ID" value="MDT9411762.1"/>
    <property type="molecule type" value="Genomic_DNA"/>
</dbReference>
<reference evidence="2 5" key="2">
    <citation type="submission" date="2023-03" db="EMBL/GenBank/DDBJ databases">
        <title>Whole genome sequence of the first Corynebacterium rouxii strains isolated in Brazil: a recent member of Corynebacterium diphtheriae complex.</title>
        <authorList>
            <person name="Vieira V."/>
            <person name="Ramos J.N."/>
            <person name="Araujo M.R.B."/>
            <person name="Baio P.V."/>
            <person name="Sant'Anna L.O."/>
            <person name="Veras J.F.C."/>
            <person name="Vieira E.M.D."/>
            <person name="Sousa M.A.B."/>
            <person name="Camargo C.H."/>
            <person name="Sacchi C.T."/>
            <person name="Campos K.R."/>
            <person name="Santos M.B.N."/>
            <person name="Bokermann S."/>
            <person name="Alvim L.B."/>
            <person name="Santos L.S."/>
            <person name="Mattos-Guaraldi A.L."/>
        </authorList>
    </citation>
    <scope>NUCLEOTIDE SEQUENCE [LARGE SCALE GENOMIC DNA]</scope>
    <source>
        <strain evidence="2 5">70862</strain>
    </source>
</reference>
<evidence type="ECO:0000313" key="2">
    <source>
        <dbReference type="EMBL" id="MDT9411762.1"/>
    </source>
</evidence>